<proteinExistence type="inferred from homology"/>
<evidence type="ECO:0000256" key="3">
    <source>
        <dbReference type="ARBA" id="ARBA00022801"/>
    </source>
</evidence>
<dbReference type="EMBL" id="CAAHFG010000003">
    <property type="protein sequence ID" value="VGO16381.1"/>
    <property type="molecule type" value="Genomic_DNA"/>
</dbReference>
<keyword evidence="7" id="KW-1185">Reference proteome</keyword>
<dbReference type="PROSITE" id="PS00523">
    <property type="entry name" value="SULFATASE_1"/>
    <property type="match status" value="1"/>
</dbReference>
<evidence type="ECO:0000256" key="2">
    <source>
        <dbReference type="ARBA" id="ARBA00022729"/>
    </source>
</evidence>
<evidence type="ECO:0000259" key="5">
    <source>
        <dbReference type="Pfam" id="PF00884"/>
    </source>
</evidence>
<protein>
    <submittedName>
        <fullName evidence="6">Arylsulfatase</fullName>
    </submittedName>
</protein>
<evidence type="ECO:0000313" key="6">
    <source>
        <dbReference type="EMBL" id="VGO16381.1"/>
    </source>
</evidence>
<sequence>MALCLHAMSGMEEWGMNKLLSVVAGLVVALSAGAEKPNILFIMSDDHTWQAVGAYHSRFAYLNPTPNIDALAEKGVVFENAFCGNAICTPSRASIMTGQYSHKNGALTLDGELEKERQFLALEMKKAGYQTAVVGKWHLKALPEAFDYYKVLPGQGNYFDPVFYETGGGTNLIKMTGHSSDCVMDSALSWFKEKRDPETPFFLKLHFKAPHDYFENAPRYDSYLEKINMPEPLSLWERGTGSMATRGYDGELDQVLATSIGRRNFRRSYDVDFEVDPNLDDVAAKREAYNIYMKKYFRCVKGVDDNLGRLFQYMEKEGLMDNTVIMYTGDQGFFLGEHDMQDKRWAYEPSFRMPFIAYYPKSIVPGRTDAIIENVDYPVTMLDYAGIALPDYMQGRSFRSVLDQGTEPEGWKQEAYYQYWMHMAHHDVPGHIAMRTKRYKLILFHGTQGTTGFGSERSEHATPPAWELYDLKNDPNEMVNVYDDPAYADVIPGLKDQFKALRKRIKADDPSIAPNKPSQERMEAVNAVIDEYWDYSPEDRQKAIRISKDYLEQFGDPATCKKYLAPWLRPDDLDPSEM</sequence>
<dbReference type="Gene3D" id="3.40.720.10">
    <property type="entry name" value="Alkaline Phosphatase, subunit A"/>
    <property type="match status" value="1"/>
</dbReference>
<accession>A0A6C2UA33</accession>
<dbReference type="InterPro" id="IPR024607">
    <property type="entry name" value="Sulfatase_CS"/>
</dbReference>
<evidence type="ECO:0000313" key="7">
    <source>
        <dbReference type="Proteomes" id="UP000366872"/>
    </source>
</evidence>
<comment type="similarity">
    <text evidence="1">Belongs to the sulfatase family.</text>
</comment>
<organism evidence="6 7">
    <name type="scientific">Pontiella desulfatans</name>
    <dbReference type="NCBI Taxonomy" id="2750659"/>
    <lineage>
        <taxon>Bacteria</taxon>
        <taxon>Pseudomonadati</taxon>
        <taxon>Kiritimatiellota</taxon>
        <taxon>Kiritimatiellia</taxon>
        <taxon>Kiritimatiellales</taxon>
        <taxon>Pontiellaceae</taxon>
        <taxon>Pontiella</taxon>
    </lineage>
</organism>
<evidence type="ECO:0000256" key="4">
    <source>
        <dbReference type="ARBA" id="ARBA00023180"/>
    </source>
</evidence>
<feature type="domain" description="Sulfatase N-terminal" evidence="5">
    <location>
        <begin position="37"/>
        <end position="387"/>
    </location>
</feature>
<dbReference type="Pfam" id="PF00884">
    <property type="entry name" value="Sulfatase"/>
    <property type="match status" value="1"/>
</dbReference>
<evidence type="ECO:0000256" key="1">
    <source>
        <dbReference type="ARBA" id="ARBA00008779"/>
    </source>
</evidence>
<gene>
    <name evidence="6" type="ORF">PDESU_04972</name>
</gene>
<dbReference type="SUPFAM" id="SSF53649">
    <property type="entry name" value="Alkaline phosphatase-like"/>
    <property type="match status" value="1"/>
</dbReference>
<dbReference type="GO" id="GO:0016787">
    <property type="term" value="F:hydrolase activity"/>
    <property type="evidence" value="ECO:0007669"/>
    <property type="project" value="UniProtKB-KW"/>
</dbReference>
<dbReference type="PROSITE" id="PS00149">
    <property type="entry name" value="SULFATASE_2"/>
    <property type="match status" value="1"/>
</dbReference>
<dbReference type="AlphaFoldDB" id="A0A6C2UA33"/>
<keyword evidence="2" id="KW-0732">Signal</keyword>
<dbReference type="CDD" id="cd16031">
    <property type="entry name" value="G6S_like"/>
    <property type="match status" value="1"/>
</dbReference>
<dbReference type="InterPro" id="IPR017850">
    <property type="entry name" value="Alkaline_phosphatase_core_sf"/>
</dbReference>
<keyword evidence="4" id="KW-0325">Glycoprotein</keyword>
<dbReference type="Proteomes" id="UP000366872">
    <property type="component" value="Unassembled WGS sequence"/>
</dbReference>
<dbReference type="InterPro" id="IPR000917">
    <property type="entry name" value="Sulfatase_N"/>
</dbReference>
<keyword evidence="3" id="KW-0378">Hydrolase</keyword>
<dbReference type="PANTHER" id="PTHR43108">
    <property type="entry name" value="N-ACETYLGLUCOSAMINE-6-SULFATASE FAMILY MEMBER"/>
    <property type="match status" value="1"/>
</dbReference>
<dbReference type="PANTHER" id="PTHR43108:SF6">
    <property type="entry name" value="N-SULPHOGLUCOSAMINE SULPHOHYDROLASE"/>
    <property type="match status" value="1"/>
</dbReference>
<reference evidence="6 7" key="1">
    <citation type="submission" date="2019-04" db="EMBL/GenBank/DDBJ databases">
        <authorList>
            <person name="Van Vliet M D."/>
        </authorList>
    </citation>
    <scope>NUCLEOTIDE SEQUENCE [LARGE SCALE GENOMIC DNA]</scope>
    <source>
        <strain evidence="6 7">F1</strain>
    </source>
</reference>
<name>A0A6C2UA33_PONDE</name>